<dbReference type="OrthoDB" id="5288439at2"/>
<dbReference type="PROSITE" id="PS51165">
    <property type="entry name" value="THUMP"/>
    <property type="match status" value="1"/>
</dbReference>
<dbReference type="InterPro" id="IPR002052">
    <property type="entry name" value="DNA_methylase_N6_adenine_CS"/>
</dbReference>
<feature type="domain" description="THUMP" evidence="4">
    <location>
        <begin position="44"/>
        <end position="155"/>
    </location>
</feature>
<evidence type="ECO:0000313" key="5">
    <source>
        <dbReference type="EMBL" id="CUB05800.1"/>
    </source>
</evidence>
<dbReference type="PROSITE" id="PS01261">
    <property type="entry name" value="UPF0020"/>
    <property type="match status" value="1"/>
</dbReference>
<dbReference type="InterPro" id="IPR029063">
    <property type="entry name" value="SAM-dependent_MTases_sf"/>
</dbReference>
<evidence type="ECO:0000313" key="6">
    <source>
        <dbReference type="Proteomes" id="UP000182108"/>
    </source>
</evidence>
<dbReference type="Pfam" id="PF01170">
    <property type="entry name" value="UPF0020"/>
    <property type="match status" value="1"/>
</dbReference>
<evidence type="ECO:0000256" key="1">
    <source>
        <dbReference type="ARBA" id="ARBA00022603"/>
    </source>
</evidence>
<dbReference type="InterPro" id="IPR054170">
    <property type="entry name" value="RlmL_1st"/>
</dbReference>
<dbReference type="CDD" id="cd11715">
    <property type="entry name" value="THUMP_AdoMetMT"/>
    <property type="match status" value="1"/>
</dbReference>
<dbReference type="AlphaFoldDB" id="A0A0K6IRR7"/>
<dbReference type="EMBL" id="CYHH01000002">
    <property type="protein sequence ID" value="CUB05800.1"/>
    <property type="molecule type" value="Genomic_DNA"/>
</dbReference>
<dbReference type="Pfam" id="PF22020">
    <property type="entry name" value="RlmL_1st"/>
    <property type="match status" value="1"/>
</dbReference>
<reference evidence="6" key="1">
    <citation type="submission" date="2015-08" db="EMBL/GenBank/DDBJ databases">
        <authorList>
            <person name="Babu N.S."/>
            <person name="Beckwith C.J."/>
            <person name="Beseler K.G."/>
            <person name="Brison A."/>
            <person name="Carone J.V."/>
            <person name="Caskin T.P."/>
            <person name="Diamond M."/>
            <person name="Durham M.E."/>
            <person name="Foxe J.M."/>
            <person name="Go M."/>
            <person name="Henderson B.A."/>
            <person name="Jones I.B."/>
            <person name="McGettigan J.A."/>
            <person name="Micheletti S.J."/>
            <person name="Nasrallah M.E."/>
            <person name="Ortiz D."/>
            <person name="Piller C.R."/>
            <person name="Privatt S.R."/>
            <person name="Schneider S.L."/>
            <person name="Sharp S."/>
            <person name="Smith T.C."/>
            <person name="Stanton J.D."/>
            <person name="Ullery H.E."/>
            <person name="Wilson R.J."/>
            <person name="Serrano M.G."/>
            <person name="Buck G."/>
            <person name="Lee V."/>
            <person name="Wang Y."/>
            <person name="Carvalho R."/>
            <person name="Voegtly L."/>
            <person name="Shi R."/>
            <person name="Duckworth R."/>
            <person name="Johnson A."/>
            <person name="Loviza R."/>
            <person name="Walstead R."/>
            <person name="Shah Z."/>
            <person name="Kiflezghi M."/>
            <person name="Wade K."/>
            <person name="Ball S.L."/>
            <person name="Bradley K.W."/>
            <person name="Asai D.J."/>
            <person name="Bowman C.A."/>
            <person name="Russell D.A."/>
            <person name="Pope W.H."/>
            <person name="Jacobs-Sera D."/>
            <person name="Hendrix R.W."/>
            <person name="Hatfull G.F."/>
        </authorList>
    </citation>
    <scope>NUCLEOTIDE SEQUENCE [LARGE SCALE GENOMIC DNA]</scope>
    <source>
        <strain evidence="6">JCM 19170</strain>
    </source>
</reference>
<name>A0A0K6IRR7_9PROT</name>
<dbReference type="PROSITE" id="PS00092">
    <property type="entry name" value="N6_MTASE"/>
    <property type="match status" value="1"/>
</dbReference>
<evidence type="ECO:0000259" key="4">
    <source>
        <dbReference type="PROSITE" id="PS51165"/>
    </source>
</evidence>
<dbReference type="SUPFAM" id="SSF53335">
    <property type="entry name" value="S-adenosyl-L-methionine-dependent methyltransferases"/>
    <property type="match status" value="1"/>
</dbReference>
<dbReference type="GO" id="GO:0070043">
    <property type="term" value="F:rRNA (guanine-N7-)-methyltransferase activity"/>
    <property type="evidence" value="ECO:0007669"/>
    <property type="project" value="TreeGrafter"/>
</dbReference>
<proteinExistence type="predicted"/>
<dbReference type="RefSeq" id="WP_055422871.1">
    <property type="nucleotide sequence ID" value="NZ_CYHH01000002.1"/>
</dbReference>
<dbReference type="Pfam" id="PF02926">
    <property type="entry name" value="THUMP"/>
    <property type="match status" value="1"/>
</dbReference>
<dbReference type="PRINTS" id="PR00507">
    <property type="entry name" value="N12N6MTFRASE"/>
</dbReference>
<dbReference type="Proteomes" id="UP000182108">
    <property type="component" value="Unassembled WGS sequence"/>
</dbReference>
<keyword evidence="1 5" id="KW-0489">Methyltransferase</keyword>
<keyword evidence="3" id="KW-0694">RNA-binding</keyword>
<keyword evidence="2" id="KW-0808">Transferase</keyword>
<dbReference type="PANTHER" id="PTHR47313:SF1">
    <property type="entry name" value="RIBOSOMAL RNA LARGE SUBUNIT METHYLTRANSFERASE K_L"/>
    <property type="match status" value="1"/>
</dbReference>
<sequence>MSERFFVPCPRGLEGVLAQELARLGVERPEPASAGVGFAGEFALGAWVNLTSRIATRVLWQVGEGDYRNEDELYRLARDIPWPRHFAVECTIRVDVRAQRSPLRSLEFAALRVKDAVCDRFRAQLGARPSVDTVAPQVRLWVFLQERRARLYLDLSGEPLYRRGFKRSTVAAPLKENLAAGILMLTGWRPEEPLVDPMCGSGTFLLEAAMAARGIAPGLARGFALENLENFDPAQWRALRQRAKALRRDVPLRLWGSDVDPAMVAAARDNLAAAGLEEAVHWQVADVGELVAPAPEGVLVANPPYGVRLDEAQRLAAWYPRLGDALKRHWTGWRAWILTADPELPRAIGLKASRRVPLFNGALECRLLEYRLVAGPMRRRTSTPL</sequence>
<dbReference type="GO" id="GO:0003723">
    <property type="term" value="F:RNA binding"/>
    <property type="evidence" value="ECO:0007669"/>
    <property type="project" value="UniProtKB-UniRule"/>
</dbReference>
<dbReference type="SMART" id="SM00981">
    <property type="entry name" value="THUMP"/>
    <property type="match status" value="1"/>
</dbReference>
<dbReference type="InterPro" id="IPR000241">
    <property type="entry name" value="RlmKL-like_Mtase"/>
</dbReference>
<dbReference type="Gene3D" id="3.40.50.150">
    <property type="entry name" value="Vaccinia Virus protein VP39"/>
    <property type="match status" value="1"/>
</dbReference>
<dbReference type="InterPro" id="IPR053943">
    <property type="entry name" value="RlmKL-like_Mtase_CS"/>
</dbReference>
<evidence type="ECO:0000256" key="2">
    <source>
        <dbReference type="ARBA" id="ARBA00022679"/>
    </source>
</evidence>
<dbReference type="InterPro" id="IPR004114">
    <property type="entry name" value="THUMP_dom"/>
</dbReference>
<dbReference type="GO" id="GO:0008990">
    <property type="term" value="F:rRNA (guanine-N2-)-methyltransferase activity"/>
    <property type="evidence" value="ECO:0007669"/>
    <property type="project" value="TreeGrafter"/>
</dbReference>
<accession>A0A0K6IRR7</accession>
<gene>
    <name evidence="5" type="ORF">Ga0061068_102151</name>
</gene>
<keyword evidence="6" id="KW-1185">Reference proteome</keyword>
<organism evidence="5 6">
    <name type="scientific">Tepidiphilus thermophilus</name>
    <dbReference type="NCBI Taxonomy" id="876478"/>
    <lineage>
        <taxon>Bacteria</taxon>
        <taxon>Pseudomonadati</taxon>
        <taxon>Pseudomonadota</taxon>
        <taxon>Hydrogenophilia</taxon>
        <taxon>Hydrogenophilales</taxon>
        <taxon>Hydrogenophilaceae</taxon>
        <taxon>Tepidiphilus</taxon>
    </lineage>
</organism>
<protein>
    <submittedName>
        <fullName evidence="5">23S rRNA G2445 N2-methylase RlmL</fullName>
    </submittedName>
</protein>
<dbReference type="PANTHER" id="PTHR47313">
    <property type="entry name" value="RIBOSOMAL RNA LARGE SUBUNIT METHYLTRANSFERASE K/L"/>
    <property type="match status" value="1"/>
</dbReference>
<evidence type="ECO:0000256" key="3">
    <source>
        <dbReference type="PROSITE-ProRule" id="PRU00529"/>
    </source>
</evidence>
<dbReference type="Gene3D" id="3.30.2130.30">
    <property type="match status" value="1"/>
</dbReference>